<dbReference type="EMBL" id="PKTG01000107">
    <property type="protein sequence ID" value="PLX16712.1"/>
    <property type="molecule type" value="Genomic_DNA"/>
</dbReference>
<name>A0A2N5ZDG3_MUIH1</name>
<evidence type="ECO:0000313" key="1">
    <source>
        <dbReference type="EMBL" id="PLX16712.1"/>
    </source>
</evidence>
<proteinExistence type="predicted"/>
<dbReference type="AlphaFoldDB" id="A0A2N5ZDG3"/>
<dbReference type="Proteomes" id="UP000234857">
    <property type="component" value="Unassembled WGS sequence"/>
</dbReference>
<protein>
    <submittedName>
        <fullName evidence="1">Uncharacterized protein</fullName>
    </submittedName>
</protein>
<gene>
    <name evidence="1" type="ORF">C0601_09555</name>
</gene>
<dbReference type="Pfam" id="PF19027">
    <property type="entry name" value="DUF5752"/>
    <property type="match status" value="1"/>
</dbReference>
<reference evidence="1 2" key="1">
    <citation type="submission" date="2017-11" db="EMBL/GenBank/DDBJ databases">
        <title>Genome-resolved metagenomics identifies genetic mobility, metabolic interactions, and unexpected diversity in perchlorate-reducing communities.</title>
        <authorList>
            <person name="Barnum T.P."/>
            <person name="Figueroa I.A."/>
            <person name="Carlstrom C.I."/>
            <person name="Lucas L.N."/>
            <person name="Engelbrektson A.L."/>
            <person name="Coates J.D."/>
        </authorList>
    </citation>
    <scope>NUCLEOTIDE SEQUENCE [LARGE SCALE GENOMIC DNA]</scope>
    <source>
        <strain evidence="1">BM706</strain>
    </source>
</reference>
<comment type="caution">
    <text evidence="1">The sequence shown here is derived from an EMBL/GenBank/DDBJ whole genome shotgun (WGS) entry which is preliminary data.</text>
</comment>
<organism evidence="1 2">
    <name type="scientific">Muiribacterium halophilum</name>
    <dbReference type="NCBI Taxonomy" id="2053465"/>
    <lineage>
        <taxon>Bacteria</taxon>
        <taxon>Candidatus Muiribacteriota</taxon>
        <taxon>Candidatus Muiribacteriia</taxon>
        <taxon>Candidatus Muiribacteriales</taxon>
        <taxon>Candidatus Muiribacteriaceae</taxon>
        <taxon>Candidatus Muiribacterium</taxon>
    </lineage>
</organism>
<accession>A0A2N5ZDG3</accession>
<sequence>MYKENPAFNIKDCALVAIATGKKAHNLRELKDIISTIDEGSVYYHFWGMLLKPRFLNREYNNEFAMWVKRSLHDSVLAERLAVIDPTDYDTLEELRTEVIDTIEERLDENEWINFVKPHRRFHFIRSHIVVFDTHTTIESPEQLVDIIPNMSTGSIFYHFIDARGRGHQNEDDFRQWLSGFGEDLKPLCDKIAGLDPYFVSPHTLRDQLDEIFTEFFRGEVK</sequence>
<evidence type="ECO:0000313" key="2">
    <source>
        <dbReference type="Proteomes" id="UP000234857"/>
    </source>
</evidence>
<dbReference type="InterPro" id="IPR044036">
    <property type="entry name" value="DUF5752"/>
</dbReference>